<dbReference type="PROSITE" id="PS00570">
    <property type="entry name" value="RING_HYDROXYL_ALPHA"/>
    <property type="match status" value="1"/>
</dbReference>
<evidence type="ECO:0000313" key="10">
    <source>
        <dbReference type="EMBL" id="NWF47079.1"/>
    </source>
</evidence>
<dbReference type="InterPro" id="IPR001663">
    <property type="entry name" value="Rng_hydr_dOase-A"/>
</dbReference>
<evidence type="ECO:0000256" key="1">
    <source>
        <dbReference type="ARBA" id="ARBA00008751"/>
    </source>
</evidence>
<dbReference type="PANTHER" id="PTHR43756:SF1">
    <property type="entry name" value="3-PHENYLPROPIONATE_CINNAMIC ACID DIOXYGENASE SUBUNIT ALPHA"/>
    <property type="match status" value="1"/>
</dbReference>
<evidence type="ECO:0000256" key="6">
    <source>
        <dbReference type="ARBA" id="ARBA00023004"/>
    </source>
</evidence>
<dbReference type="CDD" id="cd03469">
    <property type="entry name" value="Rieske_RO_Alpha_N"/>
    <property type="match status" value="1"/>
</dbReference>
<name>A0A7Y8GZI1_9BURK</name>
<dbReference type="PRINTS" id="PR00090">
    <property type="entry name" value="RNGDIOXGNASE"/>
</dbReference>
<dbReference type="CDD" id="cd00680">
    <property type="entry name" value="RHO_alpha_C"/>
    <property type="match status" value="1"/>
</dbReference>
<evidence type="ECO:0000256" key="8">
    <source>
        <dbReference type="ARBA" id="ARBA00023027"/>
    </source>
</evidence>
<keyword evidence="2" id="KW-0001">2Fe-2S</keyword>
<feature type="domain" description="Rieske" evidence="9">
    <location>
        <begin position="44"/>
        <end position="154"/>
    </location>
</feature>
<dbReference type="InterPro" id="IPR017941">
    <property type="entry name" value="Rieske_2Fe-2S"/>
</dbReference>
<dbReference type="InterPro" id="IPR015879">
    <property type="entry name" value="Ring_hydroxy_dOase_asu_C_dom"/>
</dbReference>
<organism evidence="10 11">
    <name type="scientific">Hydrogenophaga aromaticivorans</name>
    <dbReference type="NCBI Taxonomy" id="2610898"/>
    <lineage>
        <taxon>Bacteria</taxon>
        <taxon>Pseudomonadati</taxon>
        <taxon>Pseudomonadota</taxon>
        <taxon>Betaproteobacteria</taxon>
        <taxon>Burkholderiales</taxon>
        <taxon>Comamonadaceae</taxon>
        <taxon>Hydrogenophaga</taxon>
    </lineage>
</organism>
<gene>
    <name evidence="10" type="ORF">F3K02_17740</name>
</gene>
<dbReference type="SUPFAM" id="SSF50022">
    <property type="entry name" value="ISP domain"/>
    <property type="match status" value="1"/>
</dbReference>
<dbReference type="InterPro" id="IPR015881">
    <property type="entry name" value="ARHD_Rieske_2Fe_2S"/>
</dbReference>
<sequence>MSNRTAYSNIFWDRLPKTHYVDNQIFCSQEVFDIEQRTIFSKVWKFVCCESEVAQINDFRTTTVAGIPLLIVRGPDLMIRALVNSCSHRGVKLVEETAGNARKFECLFHRWTYDVRGKCIDIPREEAYECVKIDKAQCGLKQVRCEIMRGLVFVNLDDNASPLEEYLAGCLSVYDDVFDGADLEVFHFHEQVLNTDWKHWQETNMELYHEFLHVLNRKTSMIDPGYFERKWHAFPNGHMTVDPLIIQYEKMQGSVSREDFTLPGLKSNEFRLLDIFPDVMLNCRASVLRIDTQIPLAPGKTLIQFRGLGIKGEPEEMRHRRIRDHAEFWGPFGRNLPEDGLAAERQTETMGKASKYSLMAREENRLTQDDFPIREFYREWERHTGLCAAFAVEEKQE</sequence>
<keyword evidence="4" id="KW-0223">Dioxygenase</keyword>
<evidence type="ECO:0000313" key="11">
    <source>
        <dbReference type="Proteomes" id="UP000545507"/>
    </source>
</evidence>
<protein>
    <submittedName>
        <fullName evidence="10">Rieske 2Fe-2S domain-containing protein</fullName>
    </submittedName>
</protein>
<evidence type="ECO:0000259" key="9">
    <source>
        <dbReference type="PROSITE" id="PS51296"/>
    </source>
</evidence>
<comment type="caution">
    <text evidence="10">The sequence shown here is derived from an EMBL/GenBank/DDBJ whole genome shotgun (WGS) entry which is preliminary data.</text>
</comment>
<keyword evidence="6" id="KW-0408">Iron</keyword>
<dbReference type="Pfam" id="PF00355">
    <property type="entry name" value="Rieske"/>
    <property type="match status" value="1"/>
</dbReference>
<evidence type="ECO:0000256" key="4">
    <source>
        <dbReference type="ARBA" id="ARBA00022964"/>
    </source>
</evidence>
<accession>A0A7Y8GZI1</accession>
<keyword evidence="5" id="KW-0560">Oxidoreductase</keyword>
<evidence type="ECO:0000256" key="3">
    <source>
        <dbReference type="ARBA" id="ARBA00022723"/>
    </source>
</evidence>
<dbReference type="EMBL" id="VYGV01000016">
    <property type="protein sequence ID" value="NWF47079.1"/>
    <property type="molecule type" value="Genomic_DNA"/>
</dbReference>
<dbReference type="RefSeq" id="WP_177136981.1">
    <property type="nucleotide sequence ID" value="NZ_VYGV01000016.1"/>
</dbReference>
<comment type="similarity">
    <text evidence="1">Belongs to the bacterial ring-hydroxylating dioxygenase alpha subunit family.</text>
</comment>
<dbReference type="InterPro" id="IPR036922">
    <property type="entry name" value="Rieske_2Fe-2S_sf"/>
</dbReference>
<evidence type="ECO:0000256" key="5">
    <source>
        <dbReference type="ARBA" id="ARBA00023002"/>
    </source>
</evidence>
<dbReference type="Gene3D" id="3.90.380.10">
    <property type="entry name" value="Naphthalene 1,2-dioxygenase Alpha Subunit, Chain A, domain 1"/>
    <property type="match status" value="1"/>
</dbReference>
<dbReference type="Gene3D" id="2.102.10.10">
    <property type="entry name" value="Rieske [2Fe-2S] iron-sulphur domain"/>
    <property type="match status" value="1"/>
</dbReference>
<dbReference type="GO" id="GO:0051213">
    <property type="term" value="F:dioxygenase activity"/>
    <property type="evidence" value="ECO:0007669"/>
    <property type="project" value="UniProtKB-KW"/>
</dbReference>
<dbReference type="GO" id="GO:0051537">
    <property type="term" value="F:2 iron, 2 sulfur cluster binding"/>
    <property type="evidence" value="ECO:0007669"/>
    <property type="project" value="UniProtKB-KW"/>
</dbReference>
<evidence type="ECO:0000256" key="2">
    <source>
        <dbReference type="ARBA" id="ARBA00022714"/>
    </source>
</evidence>
<dbReference type="SUPFAM" id="SSF55961">
    <property type="entry name" value="Bet v1-like"/>
    <property type="match status" value="1"/>
</dbReference>
<proteinExistence type="inferred from homology"/>
<reference evidence="10 11" key="1">
    <citation type="submission" date="2019-09" db="EMBL/GenBank/DDBJ databases">
        <title>Hydrogenophaga aromatica sp. nov., isolated from a para-xylene-degrading enrichment culture.</title>
        <authorList>
            <person name="Tancsics A."/>
            <person name="Banerjee S."/>
        </authorList>
    </citation>
    <scope>NUCLEOTIDE SEQUENCE [LARGE SCALE GENOMIC DNA]</scope>
    <source>
        <strain evidence="10 11">D2P1</strain>
    </source>
</reference>
<dbReference type="PANTHER" id="PTHR43756">
    <property type="entry name" value="CHOLINE MONOOXYGENASE, CHLOROPLASTIC"/>
    <property type="match status" value="1"/>
</dbReference>
<keyword evidence="7" id="KW-0411">Iron-sulfur</keyword>
<dbReference type="AlphaFoldDB" id="A0A7Y8GZI1"/>
<keyword evidence="3" id="KW-0479">Metal-binding</keyword>
<keyword evidence="8" id="KW-0520">NAD</keyword>
<evidence type="ECO:0000256" key="7">
    <source>
        <dbReference type="ARBA" id="ARBA00023014"/>
    </source>
</evidence>
<dbReference type="Proteomes" id="UP000545507">
    <property type="component" value="Unassembled WGS sequence"/>
</dbReference>
<dbReference type="PROSITE" id="PS51296">
    <property type="entry name" value="RIESKE"/>
    <property type="match status" value="1"/>
</dbReference>
<dbReference type="GO" id="GO:0005506">
    <property type="term" value="F:iron ion binding"/>
    <property type="evidence" value="ECO:0007669"/>
    <property type="project" value="InterPro"/>
</dbReference>
<dbReference type="Pfam" id="PF00848">
    <property type="entry name" value="Ring_hydroxyl_A"/>
    <property type="match status" value="1"/>
</dbReference>
<keyword evidence="11" id="KW-1185">Reference proteome</keyword>